<sequence>MNLSSYLSGLLPKYLSLIAEQRPFVITDEELTKLLNAHPAHLESRRLLTASECISHKFDQAAFHRYEEKYQVKLPVFAKYLLSELGQSRMLGITLADISKKEIWAPECYLTYDFFIACVHAGMKQEKIDTLISQYQLHTNRFIDEEAQRIYEGFGCEVDKCVIKLLFIGHGSCAGSQYVVLSECDAGRIVHDGDAAGENYEYNGETFWLDSFGRMQVPPFEEYCIILLERRLKYLYTREEIDSLLQGI</sequence>
<reference evidence="1 2" key="1">
    <citation type="submission" date="2018-06" db="EMBL/GenBank/DDBJ databases">
        <title>Genomic Encyclopedia of Archaeal and Bacterial Type Strains, Phase II (KMG-II): from individual species to whole genera.</title>
        <authorList>
            <person name="Goeker M."/>
        </authorList>
    </citation>
    <scope>NUCLEOTIDE SEQUENCE [LARGE SCALE GENOMIC DNA]</scope>
    <source>
        <strain evidence="1 2">DSM 29821</strain>
    </source>
</reference>
<evidence type="ECO:0008006" key="3">
    <source>
        <dbReference type="Google" id="ProtNLM"/>
    </source>
</evidence>
<name>A0A327W4B0_9BACT</name>
<evidence type="ECO:0000313" key="2">
    <source>
        <dbReference type="Proteomes" id="UP000249819"/>
    </source>
</evidence>
<proteinExistence type="predicted"/>
<gene>
    <name evidence="1" type="ORF">CLV59_103156</name>
</gene>
<accession>A0A327W4B0</accession>
<protein>
    <recommendedName>
        <fullName evidence="3">SMI1/KNR4 family protein</fullName>
    </recommendedName>
</protein>
<evidence type="ECO:0000313" key="1">
    <source>
        <dbReference type="EMBL" id="RAJ83196.1"/>
    </source>
</evidence>
<keyword evidence="2" id="KW-1185">Reference proteome</keyword>
<dbReference type="Proteomes" id="UP000249819">
    <property type="component" value="Unassembled WGS sequence"/>
</dbReference>
<dbReference type="AlphaFoldDB" id="A0A327W4B0"/>
<comment type="caution">
    <text evidence="1">The sequence shown here is derived from an EMBL/GenBank/DDBJ whole genome shotgun (WGS) entry which is preliminary data.</text>
</comment>
<dbReference type="EMBL" id="QLMA01000003">
    <property type="protein sequence ID" value="RAJ83196.1"/>
    <property type="molecule type" value="Genomic_DNA"/>
</dbReference>
<dbReference type="RefSeq" id="WP_111591859.1">
    <property type="nucleotide sequence ID" value="NZ_QLMA01000003.1"/>
</dbReference>
<organism evidence="1 2">
    <name type="scientific">Chitinophaga dinghuensis</name>
    <dbReference type="NCBI Taxonomy" id="1539050"/>
    <lineage>
        <taxon>Bacteria</taxon>
        <taxon>Pseudomonadati</taxon>
        <taxon>Bacteroidota</taxon>
        <taxon>Chitinophagia</taxon>
        <taxon>Chitinophagales</taxon>
        <taxon>Chitinophagaceae</taxon>
        <taxon>Chitinophaga</taxon>
    </lineage>
</organism>